<dbReference type="CDD" id="cd14014">
    <property type="entry name" value="STKc_PknB_like"/>
    <property type="match status" value="1"/>
</dbReference>
<dbReference type="GO" id="GO:0005524">
    <property type="term" value="F:ATP binding"/>
    <property type="evidence" value="ECO:0007669"/>
    <property type="project" value="InterPro"/>
</dbReference>
<dbReference type="InterPro" id="IPR011009">
    <property type="entry name" value="Kinase-like_dom_sf"/>
</dbReference>
<dbReference type="InterPro" id="IPR011990">
    <property type="entry name" value="TPR-like_helical_dom_sf"/>
</dbReference>
<name>A0A316FB88_9ACTN</name>
<comment type="subcellular location">
    <subcellularLocation>
        <location evidence="2">Cell membrane</location>
    </subcellularLocation>
</comment>
<dbReference type="Gene3D" id="1.10.510.10">
    <property type="entry name" value="Transferase(Phosphotransferase) domain 1"/>
    <property type="match status" value="1"/>
</dbReference>
<gene>
    <name evidence="12" type="ORF">BC793_1115</name>
</gene>
<dbReference type="PANTHER" id="PTHR43065:SF42">
    <property type="entry name" value="TWO-COMPONENT SENSOR PPRA"/>
    <property type="match status" value="1"/>
</dbReference>
<organism evidence="12 13">
    <name type="scientific">Actinoplanes xinjiangensis</name>
    <dbReference type="NCBI Taxonomy" id="512350"/>
    <lineage>
        <taxon>Bacteria</taxon>
        <taxon>Bacillati</taxon>
        <taxon>Actinomycetota</taxon>
        <taxon>Actinomycetes</taxon>
        <taxon>Micromonosporales</taxon>
        <taxon>Micromonosporaceae</taxon>
        <taxon>Actinoplanes</taxon>
    </lineage>
</organism>
<dbReference type="SMART" id="SM00388">
    <property type="entry name" value="HisKA"/>
    <property type="match status" value="1"/>
</dbReference>
<dbReference type="SUPFAM" id="SSF47384">
    <property type="entry name" value="Homodimeric domain of signal transducing histidine kinase"/>
    <property type="match status" value="1"/>
</dbReference>
<dbReference type="InterPro" id="IPR008271">
    <property type="entry name" value="Ser/Thr_kinase_AS"/>
</dbReference>
<evidence type="ECO:0000256" key="8">
    <source>
        <dbReference type="PROSITE-ProRule" id="PRU00169"/>
    </source>
</evidence>
<dbReference type="SMART" id="SM00448">
    <property type="entry name" value="REC"/>
    <property type="match status" value="1"/>
</dbReference>
<dbReference type="InterPro" id="IPR003594">
    <property type="entry name" value="HATPase_dom"/>
</dbReference>
<dbReference type="PROSITE" id="PS50109">
    <property type="entry name" value="HIS_KIN"/>
    <property type="match status" value="1"/>
</dbReference>
<dbReference type="InterPro" id="IPR029016">
    <property type="entry name" value="GAF-like_dom_sf"/>
</dbReference>
<feature type="domain" description="Protein kinase" evidence="9">
    <location>
        <begin position="9"/>
        <end position="270"/>
    </location>
</feature>
<dbReference type="Pfam" id="PF13185">
    <property type="entry name" value="GAF_2"/>
    <property type="match status" value="1"/>
</dbReference>
<keyword evidence="12" id="KW-0723">Serine/threonine-protein kinase</keyword>
<evidence type="ECO:0000256" key="5">
    <source>
        <dbReference type="ARBA" id="ARBA00022679"/>
    </source>
</evidence>
<dbReference type="GO" id="GO:0000155">
    <property type="term" value="F:phosphorelay sensor kinase activity"/>
    <property type="evidence" value="ECO:0007669"/>
    <property type="project" value="InterPro"/>
</dbReference>
<evidence type="ECO:0000256" key="1">
    <source>
        <dbReference type="ARBA" id="ARBA00000085"/>
    </source>
</evidence>
<evidence type="ECO:0000256" key="6">
    <source>
        <dbReference type="ARBA" id="ARBA00022777"/>
    </source>
</evidence>
<evidence type="ECO:0000313" key="12">
    <source>
        <dbReference type="EMBL" id="PWK45033.1"/>
    </source>
</evidence>
<dbReference type="InterPro" id="IPR011006">
    <property type="entry name" value="CheY-like_superfamily"/>
</dbReference>
<keyword evidence="5" id="KW-0808">Transferase</keyword>
<dbReference type="InterPro" id="IPR036890">
    <property type="entry name" value="HATPase_C_sf"/>
</dbReference>
<dbReference type="SMART" id="SM00065">
    <property type="entry name" value="GAF"/>
    <property type="match status" value="1"/>
</dbReference>
<dbReference type="SUPFAM" id="SSF48452">
    <property type="entry name" value="TPR-like"/>
    <property type="match status" value="1"/>
</dbReference>
<evidence type="ECO:0000313" key="13">
    <source>
        <dbReference type="Proteomes" id="UP000245697"/>
    </source>
</evidence>
<dbReference type="SUPFAM" id="SSF52540">
    <property type="entry name" value="P-loop containing nucleoside triphosphate hydrolases"/>
    <property type="match status" value="1"/>
</dbReference>
<dbReference type="SMART" id="SM00220">
    <property type="entry name" value="S_TKc"/>
    <property type="match status" value="1"/>
</dbReference>
<dbReference type="SUPFAM" id="SSF55874">
    <property type="entry name" value="ATPase domain of HSP90 chaperone/DNA topoisomerase II/histidine kinase"/>
    <property type="match status" value="1"/>
</dbReference>
<reference evidence="12 13" key="1">
    <citation type="submission" date="2018-05" db="EMBL/GenBank/DDBJ databases">
        <title>Genomic Encyclopedia of Archaeal and Bacterial Type Strains, Phase II (KMG-II): from individual species to whole genera.</title>
        <authorList>
            <person name="Goeker M."/>
        </authorList>
    </citation>
    <scope>NUCLEOTIDE SEQUENCE [LARGE SCALE GENOMIC DNA]</scope>
    <source>
        <strain evidence="12 13">DSM 45184</strain>
    </source>
</reference>
<comment type="caution">
    <text evidence="12">The sequence shown here is derived from an EMBL/GenBank/DDBJ whole genome shotgun (WGS) entry which is preliminary data.</text>
</comment>
<dbReference type="Gene3D" id="3.30.565.10">
    <property type="entry name" value="Histidine kinase-like ATPase, C-terminal domain"/>
    <property type="match status" value="1"/>
</dbReference>
<dbReference type="InterPro" id="IPR027417">
    <property type="entry name" value="P-loop_NTPase"/>
</dbReference>
<dbReference type="InterPro" id="IPR036097">
    <property type="entry name" value="HisK_dim/P_sf"/>
</dbReference>
<dbReference type="PROSITE" id="PS50011">
    <property type="entry name" value="PROTEIN_KINASE_DOM"/>
    <property type="match status" value="1"/>
</dbReference>
<dbReference type="Pfam" id="PF02518">
    <property type="entry name" value="HATPase_c"/>
    <property type="match status" value="1"/>
</dbReference>
<dbReference type="PROSITE" id="PS50110">
    <property type="entry name" value="RESPONSE_REGULATORY"/>
    <property type="match status" value="1"/>
</dbReference>
<feature type="modified residue" description="4-aspartylphosphate" evidence="8">
    <location>
        <position position="1606"/>
    </location>
</feature>
<keyword evidence="13" id="KW-1185">Reference proteome</keyword>
<dbReference type="InterPro" id="IPR003661">
    <property type="entry name" value="HisK_dim/P_dom"/>
</dbReference>
<dbReference type="InterPro" id="IPR001789">
    <property type="entry name" value="Sig_transdc_resp-reg_receiver"/>
</dbReference>
<keyword evidence="7" id="KW-0902">Two-component regulatory system</keyword>
<dbReference type="CDD" id="cd00156">
    <property type="entry name" value="REC"/>
    <property type="match status" value="1"/>
</dbReference>
<comment type="catalytic activity">
    <reaction evidence="1">
        <text>ATP + protein L-histidine = ADP + protein N-phospho-L-histidine.</text>
        <dbReference type="EC" id="2.7.13.3"/>
    </reaction>
</comment>
<dbReference type="SMART" id="SM00387">
    <property type="entry name" value="HATPase_c"/>
    <property type="match status" value="1"/>
</dbReference>
<dbReference type="EMBL" id="QGGR01000011">
    <property type="protein sequence ID" value="PWK45033.1"/>
    <property type="molecule type" value="Genomic_DNA"/>
</dbReference>
<evidence type="ECO:0000256" key="7">
    <source>
        <dbReference type="ARBA" id="ARBA00023012"/>
    </source>
</evidence>
<dbReference type="InterPro" id="IPR000719">
    <property type="entry name" value="Prot_kinase_dom"/>
</dbReference>
<evidence type="ECO:0000259" key="9">
    <source>
        <dbReference type="PROSITE" id="PS50011"/>
    </source>
</evidence>
<feature type="domain" description="Response regulatory" evidence="11">
    <location>
        <begin position="1559"/>
        <end position="1671"/>
    </location>
</feature>
<dbReference type="CDD" id="cd00082">
    <property type="entry name" value="HisKA"/>
    <property type="match status" value="1"/>
</dbReference>
<evidence type="ECO:0000256" key="3">
    <source>
        <dbReference type="ARBA" id="ARBA00012438"/>
    </source>
</evidence>
<keyword evidence="4 8" id="KW-0597">Phosphoprotein</keyword>
<dbReference type="Gene3D" id="1.10.287.130">
    <property type="match status" value="1"/>
</dbReference>
<dbReference type="Gene3D" id="3.40.50.300">
    <property type="entry name" value="P-loop containing nucleotide triphosphate hydrolases"/>
    <property type="match status" value="1"/>
</dbReference>
<dbReference type="PROSITE" id="PS00108">
    <property type="entry name" value="PROTEIN_KINASE_ST"/>
    <property type="match status" value="1"/>
</dbReference>
<dbReference type="SUPFAM" id="SSF52172">
    <property type="entry name" value="CheY-like"/>
    <property type="match status" value="1"/>
</dbReference>
<dbReference type="PANTHER" id="PTHR43065">
    <property type="entry name" value="SENSOR HISTIDINE KINASE"/>
    <property type="match status" value="1"/>
</dbReference>
<dbReference type="Pfam" id="PF00069">
    <property type="entry name" value="Pkinase"/>
    <property type="match status" value="1"/>
</dbReference>
<dbReference type="OrthoDB" id="134712at2"/>
<feature type="domain" description="Histidine kinase" evidence="10">
    <location>
        <begin position="1326"/>
        <end position="1536"/>
    </location>
</feature>
<dbReference type="GO" id="GO:0004674">
    <property type="term" value="F:protein serine/threonine kinase activity"/>
    <property type="evidence" value="ECO:0007669"/>
    <property type="project" value="UniProtKB-KW"/>
</dbReference>
<dbReference type="Gene3D" id="3.30.200.20">
    <property type="entry name" value="Phosphorylase Kinase, domain 1"/>
    <property type="match status" value="1"/>
</dbReference>
<dbReference type="RefSeq" id="WP_109595873.1">
    <property type="nucleotide sequence ID" value="NZ_BONA01000061.1"/>
</dbReference>
<dbReference type="InterPro" id="IPR003018">
    <property type="entry name" value="GAF"/>
</dbReference>
<evidence type="ECO:0000259" key="10">
    <source>
        <dbReference type="PROSITE" id="PS50109"/>
    </source>
</evidence>
<dbReference type="Proteomes" id="UP000245697">
    <property type="component" value="Unassembled WGS sequence"/>
</dbReference>
<dbReference type="PRINTS" id="PR00344">
    <property type="entry name" value="BCTRLSENSOR"/>
</dbReference>
<keyword evidence="6 12" id="KW-0418">Kinase</keyword>
<proteinExistence type="predicted"/>
<dbReference type="SUPFAM" id="SSF55781">
    <property type="entry name" value="GAF domain-like"/>
    <property type="match status" value="1"/>
</dbReference>
<dbReference type="SUPFAM" id="SSF56112">
    <property type="entry name" value="Protein kinase-like (PK-like)"/>
    <property type="match status" value="1"/>
</dbReference>
<dbReference type="Gene3D" id="1.25.40.10">
    <property type="entry name" value="Tetratricopeptide repeat domain"/>
    <property type="match status" value="1"/>
</dbReference>
<dbReference type="InterPro" id="IPR004358">
    <property type="entry name" value="Sig_transdc_His_kin-like_C"/>
</dbReference>
<evidence type="ECO:0000259" key="11">
    <source>
        <dbReference type="PROSITE" id="PS50110"/>
    </source>
</evidence>
<dbReference type="Gene3D" id="3.30.450.40">
    <property type="match status" value="1"/>
</dbReference>
<sequence length="1673" mass="177049">MNRLTPPDVTTLGELDRGGRTIVYRVRRDGRVWAMKVFPGGGDDEFAALRREAAVIAWIDHPVLPRVQEVGVADRRPYLIMELIEGTSLADVLRARPLDADRTVRLGISVAGALTALHAAGLVHRDVKPRNIMIQQDGAARLIDLGMAVRATTASAGTNAGTLRYCAPEQAGTLDRPVDARSDLYALGGVLFECLTGRPPFPATDAGELLRAHATTVPPDVRESHPDVPAALAETVARLLAKNPDDRYQSGTDLLAALGGPAGDGPHPAPLVGRRRELTALHAGTAGFAVIAGGRGTGKSRLLRAAADQARKDGVRVLFGTCPEDPLPLAPLHEAGATTADQLLGAGRALLCLDDAHRADEATLAVLRQLTVGIDDVPLRVLLTVDQPGADMLPAVVSGRADRIELGPLDPVGLVTAFTAGHDLGADLVGQLAAHAGTTPLETREYVNAVVDSGVLVPYWGGWRLDTDGLDGIALGGDLQALVMRRVEGLGVPCRTVLAAAAVIGTHFPAELAAVAAGVDPVTCDRRLAEAVTERAVCRQADGYAFAHDHLRLSLLRSADPRQLRDAHQRVAEHLDRTGGDAFAIARHHLDGHPARNPDQVVRACHAAGELALADNAPAQAMTLLEPAYRLAPGSSTVGELLGSAYYRVGRLSDAVRVLTAALPGASGPVARARILLQLSRVHQDTWDTGAGLAAVHRALTELGRRLPRGRARLVAGTLLRFFAGLAIERTGVGFGTATGENATRCRLEAQLYRCAGTVASLGLDPVFALNYLLRSLYPVARLGLCEDYVRVRADVAGVLSLGPLHGLFGGYRRPARAAALLGEESVIAYVALTEASCRHIGGRGRARDILADTVDPQRRLDAATFVTMLGGTLWLLLLAGLTADADTLYREGRNRLAAADLPEHALILAGAAVAAGQGRAGEAGTLLRGVDDGLPAFGHPSPRVTLLLARAQVAVEQRDLGDGFDRVVDDLGELHLNPRMLLMPLRSVYAYVAYGRLEQCRTAEPDRRDEALAGARRAVAVLRSAAASTLLRAHALVAEAHLRLLGTGPGPALDALDAARLPLREADAPLATFEAQRLRARALQTLGRPDDAAVAAAGALALAARNGWPHRAQWIRDEFGELLPAEGLATPRDDTGHQQRLEAVSTLGLAASRITDQGELTQVILDETIRILHAERAYLFLTDDDDRLVPYRGRDAAGTDLDELVAFGSTLVEQARYSREPVIVASTDEAAVLGSQSSVVHGLRSILVSPLLRGDRILGVLYLDSRVAEGIFTSSDAGVLAALATHIAAALETARAADLTGHVRDLGTQVDRMQRLDSLGQLAGGIAHDFNNVLGIIIGFTELLRDELPDGSPALRLANQIGSAVDKGTGLTQQLLSFGRGQTGDAQVHDLAEVLTELEPMLHRTLGDHITLRVTAAPFCLTRVDRGRLEQVVVNLAANARDAMPGGGELHVDVTRCRLDGPFVRLAVSDSGVGMDRETLKRAFEPFYTTKPVGKGTGLGLASVFAVIRDAGGHVRLESVPGQGTTVNVYLPEEASPVLSADPGSPVAPHAAPPAGLRILVVDDCTDLAEVTGEMLRNRGFDVSVACSPAEALDREPSVDLLITDVMMPGMSGPDLVERIRESAPALPVVYMSGHLPRPMDDRVRLDHGAVLLKKPLAGADLLDAISRLCGR</sequence>
<evidence type="ECO:0000256" key="4">
    <source>
        <dbReference type="ARBA" id="ARBA00022553"/>
    </source>
</evidence>
<accession>A0A316FB88</accession>
<dbReference type="GO" id="GO:0005886">
    <property type="term" value="C:plasma membrane"/>
    <property type="evidence" value="ECO:0007669"/>
    <property type="project" value="UniProtKB-SubCell"/>
</dbReference>
<evidence type="ECO:0000256" key="2">
    <source>
        <dbReference type="ARBA" id="ARBA00004236"/>
    </source>
</evidence>
<dbReference type="InterPro" id="IPR005467">
    <property type="entry name" value="His_kinase_dom"/>
</dbReference>
<dbReference type="Gene3D" id="3.40.50.2300">
    <property type="match status" value="1"/>
</dbReference>
<dbReference type="Pfam" id="PF00072">
    <property type="entry name" value="Response_reg"/>
    <property type="match status" value="1"/>
</dbReference>
<dbReference type="EC" id="2.7.13.3" evidence="3"/>
<protein>
    <recommendedName>
        <fullName evidence="3">histidine kinase</fullName>
        <ecNumber evidence="3">2.7.13.3</ecNumber>
    </recommendedName>
</protein>